<reference evidence="2 3" key="1">
    <citation type="submission" date="2020-08" db="EMBL/GenBank/DDBJ databases">
        <title>Genomic Encyclopedia of Type Strains, Phase IV (KMG-IV): sequencing the most valuable type-strain genomes for metagenomic binning, comparative biology and taxonomic classification.</title>
        <authorList>
            <person name="Goeker M."/>
        </authorList>
    </citation>
    <scope>NUCLEOTIDE SEQUENCE [LARGE SCALE GENOMIC DNA]</scope>
    <source>
        <strain evidence="2 3">DSM 19612</strain>
    </source>
</reference>
<sequence length="190" mass="22586">MARKHRIPWKTGEHYHITARGNRKESLFSDKKDYQKYLHYLKETKTSLPFNLHAYCLMPNHIHLLIEMQHHSISDIIKRIHTIYAMYYNVRYDLVGHLFQGRFKSEVVDSSDYLLEASRYIHLNPVKAGLTKRAEDWPWSSYQAYLKISENRLLLPLSPQDISTTKTLAHFPEPSTIHYQHFIKSKMDSK</sequence>
<gene>
    <name evidence="2" type="ORF">HNQ94_002094</name>
</gene>
<dbReference type="InterPro" id="IPR036515">
    <property type="entry name" value="Transposase_17_sf"/>
</dbReference>
<dbReference type="Pfam" id="PF01797">
    <property type="entry name" value="Y1_Tnp"/>
    <property type="match status" value="1"/>
</dbReference>
<evidence type="ECO:0000313" key="2">
    <source>
        <dbReference type="EMBL" id="MBB6453645.1"/>
    </source>
</evidence>
<dbReference type="EMBL" id="JACHGH010000005">
    <property type="protein sequence ID" value="MBB6453645.1"/>
    <property type="molecule type" value="Genomic_DNA"/>
</dbReference>
<dbReference type="PANTHER" id="PTHR34322">
    <property type="entry name" value="TRANSPOSASE, Y1_TNP DOMAIN-CONTAINING"/>
    <property type="match status" value="1"/>
</dbReference>
<dbReference type="NCBIfam" id="NF047646">
    <property type="entry name" value="REP_Tyr_transpos"/>
    <property type="match status" value="1"/>
</dbReference>
<dbReference type="GO" id="GO:0006313">
    <property type="term" value="P:DNA transposition"/>
    <property type="evidence" value="ECO:0007669"/>
    <property type="project" value="InterPro"/>
</dbReference>
<organism evidence="2 3">
    <name type="scientific">Salirhabdus euzebyi</name>
    <dbReference type="NCBI Taxonomy" id="394506"/>
    <lineage>
        <taxon>Bacteria</taxon>
        <taxon>Bacillati</taxon>
        <taxon>Bacillota</taxon>
        <taxon>Bacilli</taxon>
        <taxon>Bacillales</taxon>
        <taxon>Bacillaceae</taxon>
        <taxon>Salirhabdus</taxon>
    </lineage>
</organism>
<dbReference type="GO" id="GO:0003677">
    <property type="term" value="F:DNA binding"/>
    <property type="evidence" value="ECO:0007669"/>
    <property type="project" value="InterPro"/>
</dbReference>
<dbReference type="Gene3D" id="3.30.70.1290">
    <property type="entry name" value="Transposase IS200-like"/>
    <property type="match status" value="1"/>
</dbReference>
<dbReference type="SMART" id="SM01321">
    <property type="entry name" value="Y1_Tnp"/>
    <property type="match status" value="1"/>
</dbReference>
<evidence type="ECO:0000259" key="1">
    <source>
        <dbReference type="SMART" id="SM01321"/>
    </source>
</evidence>
<feature type="domain" description="Transposase IS200-like" evidence="1">
    <location>
        <begin position="10"/>
        <end position="124"/>
    </location>
</feature>
<dbReference type="RefSeq" id="WP_174496007.1">
    <property type="nucleotide sequence ID" value="NZ_CADDWK010000005.1"/>
</dbReference>
<dbReference type="Proteomes" id="UP000581688">
    <property type="component" value="Unassembled WGS sequence"/>
</dbReference>
<protein>
    <submittedName>
        <fullName evidence="2">REP element-mobilizing transposase RayT</fullName>
    </submittedName>
</protein>
<evidence type="ECO:0000313" key="3">
    <source>
        <dbReference type="Proteomes" id="UP000581688"/>
    </source>
</evidence>
<dbReference type="GO" id="GO:0004803">
    <property type="term" value="F:transposase activity"/>
    <property type="evidence" value="ECO:0007669"/>
    <property type="project" value="InterPro"/>
</dbReference>
<dbReference type="AlphaFoldDB" id="A0A841Q5H8"/>
<accession>A0A841Q5H8</accession>
<keyword evidence="3" id="KW-1185">Reference proteome</keyword>
<dbReference type="InterPro" id="IPR002686">
    <property type="entry name" value="Transposase_17"/>
</dbReference>
<name>A0A841Q5H8_9BACI</name>
<dbReference type="PANTHER" id="PTHR34322:SF2">
    <property type="entry name" value="TRANSPOSASE IS200-LIKE DOMAIN-CONTAINING PROTEIN"/>
    <property type="match status" value="1"/>
</dbReference>
<proteinExistence type="predicted"/>
<comment type="caution">
    <text evidence="2">The sequence shown here is derived from an EMBL/GenBank/DDBJ whole genome shotgun (WGS) entry which is preliminary data.</text>
</comment>
<dbReference type="SUPFAM" id="SSF143422">
    <property type="entry name" value="Transposase IS200-like"/>
    <property type="match status" value="1"/>
</dbReference>